<dbReference type="NCBIfam" id="TIGR00032">
    <property type="entry name" value="argG"/>
    <property type="match status" value="1"/>
</dbReference>
<comment type="caution">
    <text evidence="12">The sequence shown here is derived from an EMBL/GenBank/DDBJ whole genome shotgun (WGS) entry which is preliminary data.</text>
</comment>
<evidence type="ECO:0000256" key="2">
    <source>
        <dbReference type="ARBA" id="ARBA00005154"/>
    </source>
</evidence>
<evidence type="ECO:0000256" key="3">
    <source>
        <dbReference type="ARBA" id="ARBA00012286"/>
    </source>
</evidence>
<accession>A0A6A4X008</accession>
<evidence type="ECO:0000256" key="9">
    <source>
        <dbReference type="ARBA" id="ARBA00022840"/>
    </source>
</evidence>
<dbReference type="EC" id="6.3.4.5" evidence="3"/>
<dbReference type="InterPro" id="IPR018223">
    <property type="entry name" value="Arginosuc_synth_CS"/>
</dbReference>
<dbReference type="FunFam" id="3.90.1260.10:FF:000003">
    <property type="entry name" value="Argininosuccinate synthase"/>
    <property type="match status" value="1"/>
</dbReference>
<evidence type="ECO:0000256" key="4">
    <source>
        <dbReference type="ARBA" id="ARBA00014810"/>
    </source>
</evidence>
<evidence type="ECO:0000256" key="5">
    <source>
        <dbReference type="ARBA" id="ARBA00022571"/>
    </source>
</evidence>
<evidence type="ECO:0000256" key="6">
    <source>
        <dbReference type="ARBA" id="ARBA00022598"/>
    </source>
</evidence>
<protein>
    <recommendedName>
        <fullName evidence="4">Argininosuccinate synthase</fullName>
        <ecNumber evidence="3">6.3.4.5</ecNumber>
    </recommendedName>
</protein>
<keyword evidence="6" id="KW-0436">Ligase</keyword>
<dbReference type="PANTHER" id="PTHR11587">
    <property type="entry name" value="ARGININOSUCCINATE SYNTHASE"/>
    <property type="match status" value="1"/>
</dbReference>
<dbReference type="GO" id="GO:0005524">
    <property type="term" value="F:ATP binding"/>
    <property type="evidence" value="ECO:0007669"/>
    <property type="project" value="UniProtKB-KW"/>
</dbReference>
<dbReference type="SUPFAM" id="SSF69864">
    <property type="entry name" value="Argininosuccinate synthetase, C-terminal domain"/>
    <property type="match status" value="1"/>
</dbReference>
<dbReference type="PROSITE" id="PS00565">
    <property type="entry name" value="ARGININOSUCCIN_SYN_2"/>
    <property type="match status" value="1"/>
</dbReference>
<dbReference type="UniPathway" id="UPA00158">
    <property type="reaction ID" value="UER00272"/>
</dbReference>
<dbReference type="GO" id="GO:0000050">
    <property type="term" value="P:urea cycle"/>
    <property type="evidence" value="ECO:0007669"/>
    <property type="project" value="UniProtKB-UniPathway"/>
</dbReference>
<dbReference type="PANTHER" id="PTHR11587:SF2">
    <property type="entry name" value="ARGININOSUCCINATE SYNTHASE"/>
    <property type="match status" value="1"/>
</dbReference>
<dbReference type="Pfam" id="PF00764">
    <property type="entry name" value="Arginosuc_synth"/>
    <property type="match status" value="1"/>
</dbReference>
<sequence length="368" mass="40841">MASQSGDGAQKTVVLAYSGGLDTSCILVWLREQGYQVVAYLANIGQDEDFTAAKQKAEKLGAIKAAIDNKASFISHGATGKGNDQVRFELGVAALAPNIKTLAPWRMPSFYNRFQGRADLFAYAQQNGIPLPVTPKKPWSMDANLLHISYESGVLEKPSTVAPRDLYQMTSDPESAPDKPHLLTIHFKEGIPVRVMDHTEIKEITDPYKMLEHLNLVGGRHGVGRIDIVENRFVGLKSRGVYECPGGEILYQTHLDLETYTLDREVFHIKEELAVKLAKLAYNGFWFSPEGQYVFGCVKASQKDVTGTVHCKLYKGSVHILSRDAPVGLYNEQLVSMDVQGDYEPMDAEGFIKINGIRLRESHRTAHS</sequence>
<dbReference type="InterPro" id="IPR024074">
    <property type="entry name" value="AS_cat/multimer_dom_body"/>
</dbReference>
<evidence type="ECO:0000313" key="12">
    <source>
        <dbReference type="EMBL" id="KAF0307772.1"/>
    </source>
</evidence>
<dbReference type="InterPro" id="IPR048268">
    <property type="entry name" value="Arginosuc_syn_C"/>
</dbReference>
<dbReference type="SUPFAM" id="SSF52402">
    <property type="entry name" value="Adenine nucleotide alpha hydrolases-like"/>
    <property type="match status" value="1"/>
</dbReference>
<keyword evidence="7" id="KW-0028">Amino-acid biosynthesis</keyword>
<dbReference type="InterPro" id="IPR001518">
    <property type="entry name" value="Arginosuc_synth"/>
</dbReference>
<reference evidence="12 13" key="1">
    <citation type="submission" date="2019-07" db="EMBL/GenBank/DDBJ databases">
        <title>Draft genome assembly of a fouling barnacle, Amphibalanus amphitrite (Darwin, 1854): The first reference genome for Thecostraca.</title>
        <authorList>
            <person name="Kim W."/>
        </authorList>
    </citation>
    <scope>NUCLEOTIDE SEQUENCE [LARGE SCALE GENOMIC DNA]</scope>
    <source>
        <strain evidence="12">SNU_AA5</strain>
        <tissue evidence="12">Soma without cirri and trophi</tissue>
    </source>
</reference>
<dbReference type="Gene3D" id="3.40.50.620">
    <property type="entry name" value="HUPs"/>
    <property type="match status" value="2"/>
</dbReference>
<dbReference type="GO" id="GO:0000053">
    <property type="term" value="P:argininosuccinate metabolic process"/>
    <property type="evidence" value="ECO:0007669"/>
    <property type="project" value="TreeGrafter"/>
</dbReference>
<keyword evidence="5" id="KW-0055">Arginine biosynthesis</keyword>
<evidence type="ECO:0000259" key="10">
    <source>
        <dbReference type="Pfam" id="PF00764"/>
    </source>
</evidence>
<dbReference type="GO" id="GO:0004055">
    <property type="term" value="F:argininosuccinate synthase activity"/>
    <property type="evidence" value="ECO:0007669"/>
    <property type="project" value="UniProtKB-EC"/>
</dbReference>
<comment type="pathway">
    <text evidence="2">Nitrogen metabolism; urea cycle; (N(omega)-L-arginino)succinate from L-aspartate and L-citrulline: step 1/1.</text>
</comment>
<dbReference type="OrthoDB" id="1688907at2759"/>
<dbReference type="NCBIfam" id="NF001770">
    <property type="entry name" value="PRK00509.1"/>
    <property type="match status" value="1"/>
</dbReference>
<gene>
    <name evidence="12" type="primary">ass1</name>
    <name evidence="12" type="ORF">FJT64_020959</name>
</gene>
<evidence type="ECO:0000313" key="13">
    <source>
        <dbReference type="Proteomes" id="UP000440578"/>
    </source>
</evidence>
<keyword evidence="8" id="KW-0547">Nucleotide-binding</keyword>
<proteinExistence type="predicted"/>
<evidence type="ECO:0000256" key="7">
    <source>
        <dbReference type="ARBA" id="ARBA00022605"/>
    </source>
</evidence>
<name>A0A6A4X008_AMPAM</name>
<dbReference type="CDD" id="cd01999">
    <property type="entry name" value="ASS"/>
    <property type="match status" value="1"/>
</dbReference>
<feature type="domain" description="Arginosuccinate synthase-like N-terminal" evidence="10">
    <location>
        <begin position="63"/>
        <end position="130"/>
    </location>
</feature>
<dbReference type="PROSITE" id="PS00564">
    <property type="entry name" value="ARGININOSUCCIN_SYN_1"/>
    <property type="match status" value="1"/>
</dbReference>
<dbReference type="GO" id="GO:0005737">
    <property type="term" value="C:cytoplasm"/>
    <property type="evidence" value="ECO:0007669"/>
    <property type="project" value="TreeGrafter"/>
</dbReference>
<dbReference type="InterPro" id="IPR014729">
    <property type="entry name" value="Rossmann-like_a/b/a_fold"/>
</dbReference>
<dbReference type="EMBL" id="VIIS01000544">
    <property type="protein sequence ID" value="KAF0307772.1"/>
    <property type="molecule type" value="Genomic_DNA"/>
</dbReference>
<evidence type="ECO:0000256" key="8">
    <source>
        <dbReference type="ARBA" id="ARBA00022741"/>
    </source>
</evidence>
<dbReference type="Pfam" id="PF20979">
    <property type="entry name" value="Arginosuc_syn_C"/>
    <property type="match status" value="1"/>
</dbReference>
<keyword evidence="9" id="KW-0067">ATP-binding</keyword>
<dbReference type="Gene3D" id="3.90.1260.10">
    <property type="entry name" value="Argininosuccinate synthetase, chain A, domain 2"/>
    <property type="match status" value="1"/>
</dbReference>
<feature type="domain" description="Arginosuccinate synthase C-terminal" evidence="11">
    <location>
        <begin position="139"/>
        <end position="360"/>
    </location>
</feature>
<organism evidence="12 13">
    <name type="scientific">Amphibalanus amphitrite</name>
    <name type="common">Striped barnacle</name>
    <name type="synonym">Balanus amphitrite</name>
    <dbReference type="NCBI Taxonomy" id="1232801"/>
    <lineage>
        <taxon>Eukaryota</taxon>
        <taxon>Metazoa</taxon>
        <taxon>Ecdysozoa</taxon>
        <taxon>Arthropoda</taxon>
        <taxon>Crustacea</taxon>
        <taxon>Multicrustacea</taxon>
        <taxon>Cirripedia</taxon>
        <taxon>Thoracica</taxon>
        <taxon>Thoracicalcarea</taxon>
        <taxon>Balanomorpha</taxon>
        <taxon>Balanoidea</taxon>
        <taxon>Balanidae</taxon>
        <taxon>Amphibalaninae</taxon>
        <taxon>Amphibalanus</taxon>
    </lineage>
</organism>
<dbReference type="Gene3D" id="1.20.5.470">
    <property type="entry name" value="Single helix bin"/>
    <property type="match status" value="1"/>
</dbReference>
<comment type="pathway">
    <text evidence="1">Amino-acid biosynthesis; L-arginine biosynthesis; L-arginine from L-ornithine and carbamoyl phosphate: step 2/3.</text>
</comment>
<evidence type="ECO:0000256" key="1">
    <source>
        <dbReference type="ARBA" id="ARBA00004967"/>
    </source>
</evidence>
<dbReference type="GO" id="GO:0006526">
    <property type="term" value="P:L-arginine biosynthetic process"/>
    <property type="evidence" value="ECO:0007669"/>
    <property type="project" value="UniProtKB-UniPathway"/>
</dbReference>
<dbReference type="InterPro" id="IPR023434">
    <property type="entry name" value="Arginosuc_synth_type_1_subfam"/>
</dbReference>
<dbReference type="UniPathway" id="UPA00068">
    <property type="reaction ID" value="UER00113"/>
</dbReference>
<dbReference type="InterPro" id="IPR048267">
    <property type="entry name" value="Arginosuc_syn_N"/>
</dbReference>
<keyword evidence="13" id="KW-1185">Reference proteome</keyword>
<dbReference type="AlphaFoldDB" id="A0A6A4X008"/>
<evidence type="ECO:0000259" key="11">
    <source>
        <dbReference type="Pfam" id="PF20979"/>
    </source>
</evidence>
<dbReference type="Proteomes" id="UP000440578">
    <property type="component" value="Unassembled WGS sequence"/>
</dbReference>